<dbReference type="PANTHER" id="PTHR35123">
    <property type="entry name" value="OS07G0633900 PROTEIN-RELATED"/>
    <property type="match status" value="1"/>
</dbReference>
<dbReference type="PANTHER" id="PTHR35123:SF3">
    <property type="entry name" value="TRANSMEMBRANE PROTEIN"/>
    <property type="match status" value="1"/>
</dbReference>
<gene>
    <name evidence="1" type="ORF">RJ641_023824</name>
</gene>
<proteinExistence type="predicted"/>
<accession>A0AAN8YSX4</accession>
<keyword evidence="2" id="KW-1185">Reference proteome</keyword>
<dbReference type="EMBL" id="JBAMMX010000028">
    <property type="protein sequence ID" value="KAK6911731.1"/>
    <property type="molecule type" value="Genomic_DNA"/>
</dbReference>
<dbReference type="AlphaFoldDB" id="A0AAN8YSX4"/>
<organism evidence="1 2">
    <name type="scientific">Dillenia turbinata</name>
    <dbReference type="NCBI Taxonomy" id="194707"/>
    <lineage>
        <taxon>Eukaryota</taxon>
        <taxon>Viridiplantae</taxon>
        <taxon>Streptophyta</taxon>
        <taxon>Embryophyta</taxon>
        <taxon>Tracheophyta</taxon>
        <taxon>Spermatophyta</taxon>
        <taxon>Magnoliopsida</taxon>
        <taxon>eudicotyledons</taxon>
        <taxon>Gunneridae</taxon>
        <taxon>Pentapetalae</taxon>
        <taxon>Dilleniales</taxon>
        <taxon>Dilleniaceae</taxon>
        <taxon>Dillenia</taxon>
    </lineage>
</organism>
<reference evidence="1 2" key="1">
    <citation type="submission" date="2023-12" db="EMBL/GenBank/DDBJ databases">
        <title>A high-quality genome assembly for Dillenia turbinata (Dilleniales).</title>
        <authorList>
            <person name="Chanderbali A."/>
        </authorList>
    </citation>
    <scope>NUCLEOTIDE SEQUENCE [LARGE SCALE GENOMIC DNA]</scope>
    <source>
        <strain evidence="1">LSX21</strain>
        <tissue evidence="1">Leaf</tissue>
    </source>
</reference>
<name>A0AAN8YSX4_9MAGN</name>
<sequence length="123" mass="14377">MGFQQIAGLGMRGHYYKRLKATEEKKVTTRPRRGWVKIMNGRLKGLRLSPRSRKLNWKTFSIIVKPRRIAGIYAEIVKRLNMVDELCPTIIFSSHWGLPVLSHSSYWSRKRALSINRNFACFV</sequence>
<dbReference type="Proteomes" id="UP001370490">
    <property type="component" value="Unassembled WGS sequence"/>
</dbReference>
<comment type="caution">
    <text evidence="1">The sequence shown here is derived from an EMBL/GenBank/DDBJ whole genome shotgun (WGS) entry which is preliminary data.</text>
</comment>
<protein>
    <submittedName>
        <fullName evidence="1">Uncharacterized protein</fullName>
    </submittedName>
</protein>
<evidence type="ECO:0000313" key="2">
    <source>
        <dbReference type="Proteomes" id="UP001370490"/>
    </source>
</evidence>
<evidence type="ECO:0000313" key="1">
    <source>
        <dbReference type="EMBL" id="KAK6911731.1"/>
    </source>
</evidence>